<dbReference type="RefSeq" id="WP_058031326.1">
    <property type="nucleotide sequence ID" value="NZ_CP013187.1"/>
</dbReference>
<dbReference type="SUPFAM" id="SSF53474">
    <property type="entry name" value="alpha/beta-Hydrolases"/>
    <property type="match status" value="1"/>
</dbReference>
<dbReference type="STRING" id="161398.PP2015_3203"/>
<dbReference type="InterPro" id="IPR001375">
    <property type="entry name" value="Peptidase_S9_cat"/>
</dbReference>
<keyword evidence="1" id="KW-0378">Hydrolase</keyword>
<dbReference type="PANTHER" id="PTHR42776:SF27">
    <property type="entry name" value="DIPEPTIDYL PEPTIDASE FAMILY MEMBER 6"/>
    <property type="match status" value="1"/>
</dbReference>
<dbReference type="InterPro" id="IPR002470">
    <property type="entry name" value="Peptidase_S9A"/>
</dbReference>
<gene>
    <name evidence="3" type="ORF">PP2015_3203</name>
</gene>
<evidence type="ECO:0000313" key="4">
    <source>
        <dbReference type="Proteomes" id="UP000061457"/>
    </source>
</evidence>
<dbReference type="InterPro" id="IPR029058">
    <property type="entry name" value="AB_hydrolase_fold"/>
</dbReference>
<protein>
    <submittedName>
        <fullName evidence="3">Peptidase S9</fullName>
    </submittedName>
</protein>
<evidence type="ECO:0000259" key="2">
    <source>
        <dbReference type="Pfam" id="PF00326"/>
    </source>
</evidence>
<dbReference type="SUPFAM" id="SSF82171">
    <property type="entry name" value="DPP6 N-terminal domain-like"/>
    <property type="match status" value="1"/>
</dbReference>
<dbReference type="Proteomes" id="UP000061457">
    <property type="component" value="Chromosome I"/>
</dbReference>
<dbReference type="PATRIC" id="fig|161398.10.peg.3266"/>
<dbReference type="PRINTS" id="PR00862">
    <property type="entry name" value="PROLIGOPTASE"/>
</dbReference>
<dbReference type="GO" id="GO:0004252">
    <property type="term" value="F:serine-type endopeptidase activity"/>
    <property type="evidence" value="ECO:0007669"/>
    <property type="project" value="InterPro"/>
</dbReference>
<dbReference type="EMBL" id="CP013187">
    <property type="protein sequence ID" value="ALO43681.1"/>
    <property type="molecule type" value="Genomic_DNA"/>
</dbReference>
<name>A0A0S2K5S7_9GAMM</name>
<dbReference type="Pfam" id="PF00326">
    <property type="entry name" value="Peptidase_S9"/>
    <property type="match status" value="1"/>
</dbReference>
<organism evidence="3 4">
    <name type="scientific">Pseudoalteromonas phenolica</name>
    <dbReference type="NCBI Taxonomy" id="161398"/>
    <lineage>
        <taxon>Bacteria</taxon>
        <taxon>Pseudomonadati</taxon>
        <taxon>Pseudomonadota</taxon>
        <taxon>Gammaproteobacteria</taxon>
        <taxon>Alteromonadales</taxon>
        <taxon>Pseudoalteromonadaceae</taxon>
        <taxon>Pseudoalteromonas</taxon>
    </lineage>
</organism>
<dbReference type="Gene3D" id="3.40.50.1820">
    <property type="entry name" value="alpha/beta hydrolase"/>
    <property type="match status" value="1"/>
</dbReference>
<keyword evidence="4" id="KW-1185">Reference proteome</keyword>
<dbReference type="KEGG" id="pphe:PP2015_3203"/>
<dbReference type="OrthoDB" id="9804019at2"/>
<dbReference type="FunFam" id="3.40.50.1820:FF:000442">
    <property type="entry name" value="Subfamily S9C unassigned peptidase"/>
    <property type="match status" value="1"/>
</dbReference>
<evidence type="ECO:0000256" key="1">
    <source>
        <dbReference type="ARBA" id="ARBA00022801"/>
    </source>
</evidence>
<proteinExistence type="predicted"/>
<dbReference type="GO" id="GO:0006508">
    <property type="term" value="P:proteolysis"/>
    <property type="evidence" value="ECO:0007669"/>
    <property type="project" value="InterPro"/>
</dbReference>
<sequence length="649" mass="72904">MKIITYGILVLSLLFGQTIAAKQIPIEAFSSGEKYSRVKISPTGKYLSFTSEVEGRKRLFVLNLEENKIENVVRFSGNSEVGSYQWVNSERLVMQKLYVKGWTDHPVYHGELFGVDADGSSDKYLVGYQGAMETGSLLKRASAVYGTSYILDPLINDDKHMLVYTIPWNASKEPTTIVYRVNVKTGVRKRITRSPSRMAAFLTDNQGHVRVSLSTDDYINQTIHIRDNDKDDWREFKLNANLTDINLHAFDGSGKNIYITASESGEAEGVFELNLESGKVKKLLQDQVVSPKKLWVDNVNHELFAIELEPGYPTYAFVDNTAKMTQRLKDLIQSLPGEQIQLVSSTLDANKSIVYAHSDINPGTYYLFHADKNKLQFLFNTKEGIDYRLMAETKPVSFKARDGLEVHGYLTLPFNKEAKNLPLVVMPHGGPHGPRDWWGFDSDAQLLASRGIAVLKVNFRGSGGYGRAFEHAGHQKWGSAIQHDIIDATKYVIEQGYADPKNMCIMGASFGGYSALQSSIIEPDMFKCAIGVVGVYDLQLMFEEGDVAERSSGQRYLTQVLGTDEAKLKAYSPSYNIDKLKAPVLIVHGGDDERAPIEQAESLIDALEKAKHPYEYMLLKNEGHGFYKPEHRAKYYKRVLAFLDEHLVL</sequence>
<accession>A0A0S2K5S7</accession>
<evidence type="ECO:0000313" key="3">
    <source>
        <dbReference type="EMBL" id="ALO43681.1"/>
    </source>
</evidence>
<dbReference type="AlphaFoldDB" id="A0A0S2K5S7"/>
<feature type="domain" description="Peptidase S9 prolyl oligopeptidase catalytic" evidence="2">
    <location>
        <begin position="438"/>
        <end position="647"/>
    </location>
</feature>
<reference evidence="3 4" key="1">
    <citation type="submission" date="2015-11" db="EMBL/GenBank/DDBJ databases">
        <authorList>
            <person name="Zhang Y."/>
            <person name="Guo Z."/>
        </authorList>
    </citation>
    <scope>NUCLEOTIDE SEQUENCE [LARGE SCALE GENOMIC DNA]</scope>
    <source>
        <strain evidence="3 4">KCTC 12086</strain>
    </source>
</reference>
<dbReference type="PANTHER" id="PTHR42776">
    <property type="entry name" value="SERINE PEPTIDASE S9 FAMILY MEMBER"/>
    <property type="match status" value="1"/>
</dbReference>